<sequence>MAAAMVAAPPPPTTSAGHVLALLDEDDDALKLHALQLLDASVQDFWFQIASSIGAIEALFEDEEFGHRQLAALVASKVFYHLGDLDDALSYALGAGPLFDVAGTSEYVQTILARCIDTYVEQRVAEAEGHGDAAAPDARLVAIVERLFARCFSDGQYEQAVGVALESRRLDQLEAAITRSADPVKTLKYALDVSQRLVVSRDFRNQVLRLVVNQYEKVAQPDFGAICQCMMVLDDADEVANILFRLLGGSEDEALLAYQIAFDLVDAELQAFMAKVNSRLDTLAPAPAAPAAAEGAAPAEGEQHMETDQPAEAAPAEEEASPFAKRLAVFKTVISGDVPTELERQFLARHNHADLQILKNIRASVEPRNSVCHSATVFANSVMHCGTTVDAFLRENLDWLKKATNWAKFGATAGLGVIHRGNVGKSRAIMAPYLPSAPGGSTPSPYSEGGALYALGLIHTSHGQGVRQFLLDSLRTTQHEVIQHGACLGLGVAALGTGDEEAFEDIKNVLYMDNAVAGEAAGLSLGLLCAGSGTEKAAELLAYAHETQHEKIIRGVAVSLALIQYGREEEAEGMIEQMTSELDPILRYGGMFVIGLAYCGTSNNAAIQKLLHFAVSDVSNDVRRAAVMNLGYVLASTPEQCPKIVSLLAESYNPHVRYGAAMAVGIACAGTGLREAVALLEPLIKDSVDFVQQGALIAMALVLVEQPEARVKPLRAHIDRLYGNKGAEVMTRMGAVMAAGILDCGGRNATIGLRSRSGHFRRTAVLGLTLFSQYWYWYPLSYCIALAVQPSALIGVDASLRAPKAFQVVSNCRASQFAYAAPVKVDDKKDKAKLPTAVLSTTARAKARAAKKSKDAAKDAGAGGEAAKEAGGAEAMETDKPAAAKVAEGEKKEGEEAAVEKKEPEPTSFTADNPARVAPAQRRFISFPEGQRYAPIRAAPSGFVVLRDTQPDAGEAEYLFEEEKPAAAPAAPSTDEAAPAAAPPAAGAGSGDEPPPPEPFEQPGSSLQAERTMSGTEWWRGVTDKGKTEIPGAEATELRSAQWQIERDAPEGVQQQLEQGDKEAEQVEAYRDKQDPDYHPSKEKEG</sequence>
<dbReference type="InterPro" id="IPR040623">
    <property type="entry name" value="RPN2_C"/>
</dbReference>
<dbReference type="Pfam" id="PF01851">
    <property type="entry name" value="PC_rep"/>
    <property type="match status" value="2"/>
</dbReference>
<dbReference type="InterPro" id="IPR002015">
    <property type="entry name" value="Proteasome/cyclosome_rpt"/>
</dbReference>
<evidence type="ECO:0000256" key="3">
    <source>
        <dbReference type="ARBA" id="ARBA00022942"/>
    </source>
</evidence>
<feature type="compositionally biased region" description="Low complexity" evidence="5">
    <location>
        <begin position="287"/>
        <end position="300"/>
    </location>
</feature>
<dbReference type="STRING" id="554055.A0A2P6VGX6"/>
<feature type="region of interest" description="Disordered" evidence="5">
    <location>
        <begin position="849"/>
        <end position="917"/>
    </location>
</feature>
<dbReference type="Gene3D" id="1.25.10.10">
    <property type="entry name" value="Leucine-rich Repeat Variant"/>
    <property type="match status" value="1"/>
</dbReference>
<dbReference type="GO" id="GO:0030234">
    <property type="term" value="F:enzyme regulator activity"/>
    <property type="evidence" value="ECO:0007669"/>
    <property type="project" value="UniProtKB-UniRule"/>
</dbReference>
<evidence type="ECO:0000313" key="8">
    <source>
        <dbReference type="EMBL" id="PSC73344.1"/>
    </source>
</evidence>
<evidence type="ECO:0000259" key="6">
    <source>
        <dbReference type="Pfam" id="PF18004"/>
    </source>
</evidence>
<dbReference type="SUPFAM" id="SSF48371">
    <property type="entry name" value="ARM repeat"/>
    <property type="match status" value="1"/>
</dbReference>
<dbReference type="PANTHER" id="PTHR10943:SF2">
    <property type="entry name" value="26S PROTEASOME NON-ATPASE REGULATORY SUBUNIT 1"/>
    <property type="match status" value="1"/>
</dbReference>
<dbReference type="EMBL" id="LHPF02000007">
    <property type="protein sequence ID" value="PSC73344.1"/>
    <property type="molecule type" value="Genomic_DNA"/>
</dbReference>
<keyword evidence="3 4" id="KW-0647">Proteasome</keyword>
<comment type="caution">
    <text evidence="8">The sequence shown here is derived from an EMBL/GenBank/DDBJ whole genome shotgun (WGS) entry which is preliminary data.</text>
</comment>
<dbReference type="AlphaFoldDB" id="A0A2P6VGX6"/>
<protein>
    <recommendedName>
        <fullName evidence="4">26S proteasome non-ATPase regulatory subunit 1 homolog</fullName>
    </recommendedName>
</protein>
<dbReference type="GO" id="GO:0042176">
    <property type="term" value="P:regulation of protein catabolic process"/>
    <property type="evidence" value="ECO:0007669"/>
    <property type="project" value="UniProtKB-UniRule"/>
</dbReference>
<comment type="similarity">
    <text evidence="1 4">Belongs to the proteasome subunit S1 family.</text>
</comment>
<gene>
    <name evidence="8" type="ORF">C2E20_3262</name>
</gene>
<evidence type="ECO:0000313" key="9">
    <source>
        <dbReference type="Proteomes" id="UP000239649"/>
    </source>
</evidence>
<feature type="compositionally biased region" description="Low complexity" evidence="5">
    <location>
        <begin position="966"/>
        <end position="987"/>
    </location>
</feature>
<feature type="region of interest" description="Disordered" evidence="5">
    <location>
        <begin position="287"/>
        <end position="318"/>
    </location>
</feature>
<feature type="domain" description="26S proteasome regulatory subunit RPN2 C-terminal" evidence="6">
    <location>
        <begin position="792"/>
        <end position="953"/>
    </location>
</feature>
<keyword evidence="9" id="KW-1185">Reference proteome</keyword>
<evidence type="ECO:0000256" key="4">
    <source>
        <dbReference type="PIRNR" id="PIRNR015947"/>
    </source>
</evidence>
<dbReference type="GO" id="GO:0043161">
    <property type="term" value="P:proteasome-mediated ubiquitin-dependent protein catabolic process"/>
    <property type="evidence" value="ECO:0007669"/>
    <property type="project" value="TreeGrafter"/>
</dbReference>
<evidence type="ECO:0000256" key="5">
    <source>
        <dbReference type="SAM" id="MobiDB-lite"/>
    </source>
</evidence>
<name>A0A2P6VGX6_9CHLO</name>
<dbReference type="PIRSF" id="PIRSF015947">
    <property type="entry name" value="26S_Psome_Rpn2"/>
    <property type="match status" value="1"/>
</dbReference>
<dbReference type="Pfam" id="PF18004">
    <property type="entry name" value="RPN2_C"/>
    <property type="match status" value="1"/>
</dbReference>
<dbReference type="Pfam" id="PF21505">
    <property type="entry name" value="RPN2_N"/>
    <property type="match status" value="1"/>
</dbReference>
<dbReference type="Pfam" id="PF13646">
    <property type="entry name" value="HEAT_2"/>
    <property type="match status" value="1"/>
</dbReference>
<dbReference type="PANTHER" id="PTHR10943">
    <property type="entry name" value="26S PROTEASOME NON-ATPASE REGULATORY SUBUNIT"/>
    <property type="match status" value="1"/>
</dbReference>
<dbReference type="InterPro" id="IPR011989">
    <property type="entry name" value="ARM-like"/>
</dbReference>
<dbReference type="FunFam" id="1.25.10.10:FF:000017">
    <property type="entry name" value="26S proteasome non-ATPase regulatory subunit 1"/>
    <property type="match status" value="1"/>
</dbReference>
<dbReference type="Proteomes" id="UP000239649">
    <property type="component" value="Unassembled WGS sequence"/>
</dbReference>
<feature type="domain" description="26S proteasome non-ATPase regulatory subunit 1/RPN2 N-terminal" evidence="7">
    <location>
        <begin position="14"/>
        <end position="282"/>
    </location>
</feature>
<reference evidence="8 9" key="1">
    <citation type="journal article" date="2018" name="Plant J.">
        <title>Genome sequences of Chlorella sorokiniana UTEX 1602 and Micractinium conductrix SAG 241.80: implications to maltose excretion by a green alga.</title>
        <authorList>
            <person name="Arriola M.B."/>
            <person name="Velmurugan N."/>
            <person name="Zhang Y."/>
            <person name="Plunkett M.H."/>
            <person name="Hondzo H."/>
            <person name="Barney B.M."/>
        </authorList>
    </citation>
    <scope>NUCLEOTIDE SEQUENCE [LARGE SCALE GENOMIC DNA]</scope>
    <source>
        <strain evidence="8 9">SAG 241.80</strain>
    </source>
</reference>
<feature type="compositionally biased region" description="Basic and acidic residues" evidence="5">
    <location>
        <begin position="1059"/>
        <end position="1086"/>
    </location>
</feature>
<dbReference type="InterPro" id="IPR016024">
    <property type="entry name" value="ARM-type_fold"/>
</dbReference>
<evidence type="ECO:0000256" key="1">
    <source>
        <dbReference type="ARBA" id="ARBA00006308"/>
    </source>
</evidence>
<accession>A0A2P6VGX6</accession>
<comment type="function">
    <text evidence="4">Acts as a regulatory subunit of the 26S proteasome which is involved in the ATP-dependent degradation of ubiquitinated proteins.</text>
</comment>
<evidence type="ECO:0000259" key="7">
    <source>
        <dbReference type="Pfam" id="PF21505"/>
    </source>
</evidence>
<comment type="subunit">
    <text evidence="4">Component of the 19S regulatory particle (RP/PA700) base subcomplex of the 26S proteasome. The 26S proteasome is composed of a core protease (CP), known as the 20S proteasome, capped at one or both ends by the 19S regulatory particle (RP/PA700).</text>
</comment>
<proteinExistence type="inferred from homology"/>
<dbReference type="InterPro" id="IPR048570">
    <property type="entry name" value="PSMD1_RPN2_N"/>
</dbReference>
<keyword evidence="2" id="KW-0677">Repeat</keyword>
<dbReference type="GO" id="GO:0034515">
    <property type="term" value="C:proteasome storage granule"/>
    <property type="evidence" value="ECO:0007669"/>
    <property type="project" value="TreeGrafter"/>
</dbReference>
<dbReference type="OrthoDB" id="261572at2759"/>
<dbReference type="GO" id="GO:0008540">
    <property type="term" value="C:proteasome regulatory particle, base subcomplex"/>
    <property type="evidence" value="ECO:0007669"/>
    <property type="project" value="UniProtKB-UniRule"/>
</dbReference>
<organism evidence="8 9">
    <name type="scientific">Micractinium conductrix</name>
    <dbReference type="NCBI Taxonomy" id="554055"/>
    <lineage>
        <taxon>Eukaryota</taxon>
        <taxon>Viridiplantae</taxon>
        <taxon>Chlorophyta</taxon>
        <taxon>core chlorophytes</taxon>
        <taxon>Trebouxiophyceae</taxon>
        <taxon>Chlorellales</taxon>
        <taxon>Chlorellaceae</taxon>
        <taxon>Chlorella clade</taxon>
        <taxon>Micractinium</taxon>
    </lineage>
</organism>
<feature type="region of interest" description="Disordered" evidence="5">
    <location>
        <begin position="954"/>
        <end position="1086"/>
    </location>
</feature>
<dbReference type="GO" id="GO:0005634">
    <property type="term" value="C:nucleus"/>
    <property type="evidence" value="ECO:0007669"/>
    <property type="project" value="TreeGrafter"/>
</dbReference>
<dbReference type="InterPro" id="IPR016642">
    <property type="entry name" value="26S_Psome_Rpn2"/>
</dbReference>
<feature type="compositionally biased region" description="Basic and acidic residues" evidence="5">
    <location>
        <begin position="877"/>
        <end position="905"/>
    </location>
</feature>
<evidence type="ECO:0000256" key="2">
    <source>
        <dbReference type="ARBA" id="ARBA00022737"/>
    </source>
</evidence>